<proteinExistence type="predicted"/>
<name>A0A3R7G132_CLOSI</name>
<dbReference type="EMBL" id="NIRI02000056">
    <property type="protein sequence ID" value="KAG5445961.1"/>
    <property type="molecule type" value="Genomic_DNA"/>
</dbReference>
<protein>
    <submittedName>
        <fullName evidence="1">Uncharacterized protein</fullName>
    </submittedName>
</protein>
<organism evidence="1 2">
    <name type="scientific">Clonorchis sinensis</name>
    <name type="common">Chinese liver fluke</name>
    <dbReference type="NCBI Taxonomy" id="79923"/>
    <lineage>
        <taxon>Eukaryota</taxon>
        <taxon>Metazoa</taxon>
        <taxon>Spiralia</taxon>
        <taxon>Lophotrochozoa</taxon>
        <taxon>Platyhelminthes</taxon>
        <taxon>Trematoda</taxon>
        <taxon>Digenea</taxon>
        <taxon>Opisthorchiida</taxon>
        <taxon>Opisthorchiata</taxon>
        <taxon>Opisthorchiidae</taxon>
        <taxon>Clonorchis</taxon>
    </lineage>
</organism>
<accession>A0A3R7G132</accession>
<dbReference type="Proteomes" id="UP000286415">
    <property type="component" value="Unassembled WGS sequence"/>
</dbReference>
<sequence>MARSPNIYADGSRKSGAATAEKSIPRKIGQKSGTLAGPAASRDMISRKVGPNSQRTNTNYRYADECGVGGKEVQMTLTSGYFFIRPSQLEAGDPCQYHRQPGEALTLRLRTDVTLQRGDEICKDSYRSMRRYLKPPQRNDGSPDWRRLGGATVERSRHSGVIEIERRSSWIGGILPQRFQVRIFTTYFGFLPERRHNFGGAHAKLGAPPQIVTFTELSRLVPPLFNLKFAVDKE</sequence>
<dbReference type="InParanoid" id="A0A3R7G132"/>
<reference evidence="1 2" key="2">
    <citation type="journal article" date="2021" name="Genomics">
        <title>High-quality reference genome for Clonorchis sinensis.</title>
        <authorList>
            <person name="Young N.D."/>
            <person name="Stroehlein A.J."/>
            <person name="Kinkar L."/>
            <person name="Wang T."/>
            <person name="Sohn W.M."/>
            <person name="Chang B.C.H."/>
            <person name="Kaur P."/>
            <person name="Weisz D."/>
            <person name="Dudchenko O."/>
            <person name="Aiden E.L."/>
            <person name="Korhonen P.K."/>
            <person name="Gasser R.B."/>
        </authorList>
    </citation>
    <scope>NUCLEOTIDE SEQUENCE [LARGE SCALE GENOMIC DNA]</scope>
    <source>
        <strain evidence="1">Cs-k2</strain>
    </source>
</reference>
<dbReference type="AlphaFoldDB" id="A0A3R7G132"/>
<evidence type="ECO:0000313" key="1">
    <source>
        <dbReference type="EMBL" id="KAG5445961.1"/>
    </source>
</evidence>
<gene>
    <name evidence="1" type="ORF">CSKR_102799</name>
</gene>
<reference evidence="1 2" key="1">
    <citation type="journal article" date="2018" name="Biotechnol. Adv.">
        <title>Improved genomic resources and new bioinformatic workflow for the carcinogenic parasite Clonorchis sinensis: Biotechnological implications.</title>
        <authorList>
            <person name="Wang D."/>
            <person name="Korhonen P.K."/>
            <person name="Gasser R.B."/>
            <person name="Young N.D."/>
        </authorList>
    </citation>
    <scope>NUCLEOTIDE SEQUENCE [LARGE SCALE GENOMIC DNA]</scope>
    <source>
        <strain evidence="1">Cs-k2</strain>
    </source>
</reference>
<keyword evidence="2" id="KW-1185">Reference proteome</keyword>
<evidence type="ECO:0000313" key="2">
    <source>
        <dbReference type="Proteomes" id="UP000286415"/>
    </source>
</evidence>
<comment type="caution">
    <text evidence="1">The sequence shown here is derived from an EMBL/GenBank/DDBJ whole genome shotgun (WGS) entry which is preliminary data.</text>
</comment>